<organism evidence="1 2">
    <name type="scientific">Pleurotus eryngii</name>
    <name type="common">Boletus of the steppes</name>
    <dbReference type="NCBI Taxonomy" id="5323"/>
    <lineage>
        <taxon>Eukaryota</taxon>
        <taxon>Fungi</taxon>
        <taxon>Dikarya</taxon>
        <taxon>Basidiomycota</taxon>
        <taxon>Agaricomycotina</taxon>
        <taxon>Agaricomycetes</taxon>
        <taxon>Agaricomycetidae</taxon>
        <taxon>Agaricales</taxon>
        <taxon>Pleurotineae</taxon>
        <taxon>Pleurotaceae</taxon>
        <taxon>Pleurotus</taxon>
    </lineage>
</organism>
<dbReference type="AlphaFoldDB" id="A0A9P6DG73"/>
<feature type="non-terminal residue" evidence="1">
    <location>
        <position position="159"/>
    </location>
</feature>
<sequence>VVSLSTSCHPLANHCGNLPPDLVSLSSNSVFFYVHSSVICSTSNNIMCSFLTSNSPKNPQAADQATIQYPDGMLNIMLHFINNISPAHNSPLLQAVEPSRCIRCGNNVQSYNQHHESSLATFLAAHAPLYPIEVYALAAPINLHSLTQSASLYLHELDL</sequence>
<name>A0A9P6DG73_PLEER</name>
<gene>
    <name evidence="1" type="ORF">BDN71DRAFT_1374257</name>
</gene>
<reference evidence="1" key="1">
    <citation type="submission" date="2020-11" db="EMBL/GenBank/DDBJ databases">
        <authorList>
            <consortium name="DOE Joint Genome Institute"/>
            <person name="Ahrendt S."/>
            <person name="Riley R."/>
            <person name="Andreopoulos W."/>
            <person name="Labutti K."/>
            <person name="Pangilinan J."/>
            <person name="Ruiz-Duenas F.J."/>
            <person name="Barrasa J.M."/>
            <person name="Sanchez-Garcia M."/>
            <person name="Camarero S."/>
            <person name="Miyauchi S."/>
            <person name="Serrano A."/>
            <person name="Linde D."/>
            <person name="Babiker R."/>
            <person name="Drula E."/>
            <person name="Ayuso-Fernandez I."/>
            <person name="Pacheco R."/>
            <person name="Padilla G."/>
            <person name="Ferreira P."/>
            <person name="Barriuso J."/>
            <person name="Kellner H."/>
            <person name="Castanera R."/>
            <person name="Alfaro M."/>
            <person name="Ramirez L."/>
            <person name="Pisabarro A.G."/>
            <person name="Kuo A."/>
            <person name="Tritt A."/>
            <person name="Lipzen A."/>
            <person name="He G."/>
            <person name="Yan M."/>
            <person name="Ng V."/>
            <person name="Cullen D."/>
            <person name="Martin F."/>
            <person name="Rosso M.-N."/>
            <person name="Henrissat B."/>
            <person name="Hibbett D."/>
            <person name="Martinez A.T."/>
            <person name="Grigoriev I.V."/>
        </authorList>
    </citation>
    <scope>NUCLEOTIDE SEQUENCE</scope>
    <source>
        <strain evidence="1">ATCC 90797</strain>
    </source>
</reference>
<accession>A0A9P6DG73</accession>
<dbReference type="EMBL" id="MU154553">
    <property type="protein sequence ID" value="KAF9496314.1"/>
    <property type="molecule type" value="Genomic_DNA"/>
</dbReference>
<evidence type="ECO:0000313" key="2">
    <source>
        <dbReference type="Proteomes" id="UP000807025"/>
    </source>
</evidence>
<proteinExistence type="predicted"/>
<evidence type="ECO:0000313" key="1">
    <source>
        <dbReference type="EMBL" id="KAF9496314.1"/>
    </source>
</evidence>
<keyword evidence="2" id="KW-1185">Reference proteome</keyword>
<protein>
    <submittedName>
        <fullName evidence="1">Uncharacterized protein</fullName>
    </submittedName>
</protein>
<dbReference type="Proteomes" id="UP000807025">
    <property type="component" value="Unassembled WGS sequence"/>
</dbReference>
<comment type="caution">
    <text evidence="1">The sequence shown here is derived from an EMBL/GenBank/DDBJ whole genome shotgun (WGS) entry which is preliminary data.</text>
</comment>
<feature type="non-terminal residue" evidence="1">
    <location>
        <position position="1"/>
    </location>
</feature>
<dbReference type="OrthoDB" id="3265815at2759"/>